<reference evidence="1 2" key="1">
    <citation type="submission" date="2017-07" db="EMBL/GenBank/DDBJ databases">
        <title>Draft Genome Sequences of Select Purple Nonsulfur Bacteria.</title>
        <authorList>
            <person name="Lasarre B."/>
            <person name="Mckinlay J.B."/>
        </authorList>
    </citation>
    <scope>NUCLEOTIDE SEQUENCE [LARGE SCALE GENOMIC DNA]</scope>
    <source>
        <strain evidence="1 2">DSM 11907</strain>
    </source>
</reference>
<dbReference type="RefSeq" id="WP_111356293.1">
    <property type="nucleotide sequence ID" value="NZ_NHSK01000074.1"/>
</dbReference>
<dbReference type="Proteomes" id="UP000248863">
    <property type="component" value="Unassembled WGS sequence"/>
</dbReference>
<dbReference type="EMBL" id="NPEU01000041">
    <property type="protein sequence ID" value="RAI40459.1"/>
    <property type="molecule type" value="Genomic_DNA"/>
</dbReference>
<accession>A0A327KNJ0</accession>
<protein>
    <submittedName>
        <fullName evidence="1">Uncharacterized protein</fullName>
    </submittedName>
</protein>
<evidence type="ECO:0000313" key="2">
    <source>
        <dbReference type="Proteomes" id="UP000248863"/>
    </source>
</evidence>
<keyword evidence="2" id="KW-1185">Reference proteome</keyword>
<evidence type="ECO:0000313" key="1">
    <source>
        <dbReference type="EMBL" id="RAI40459.1"/>
    </source>
</evidence>
<organism evidence="1 2">
    <name type="scientific">Rhodoplanes elegans</name>
    <dbReference type="NCBI Taxonomy" id="29408"/>
    <lineage>
        <taxon>Bacteria</taxon>
        <taxon>Pseudomonadati</taxon>
        <taxon>Pseudomonadota</taxon>
        <taxon>Alphaproteobacteria</taxon>
        <taxon>Hyphomicrobiales</taxon>
        <taxon>Nitrobacteraceae</taxon>
        <taxon>Rhodoplanes</taxon>
    </lineage>
</organism>
<comment type="caution">
    <text evidence="1">The sequence shown here is derived from an EMBL/GenBank/DDBJ whole genome shotgun (WGS) entry which is preliminary data.</text>
</comment>
<proteinExistence type="predicted"/>
<gene>
    <name evidence="1" type="ORF">CH338_06355</name>
</gene>
<name>A0A327KNJ0_9BRAD</name>
<sequence>MTQHRTETDRLVAMCSPVVADARRTRIALDALAAHIECRTAVLREMRREAAIGARVAELKRISGAS</sequence>
<dbReference type="AlphaFoldDB" id="A0A327KNJ0"/>